<keyword evidence="2" id="KW-1185">Reference proteome</keyword>
<comment type="caution">
    <text evidence="1">The sequence shown here is derived from an EMBL/GenBank/DDBJ whole genome shotgun (WGS) entry which is preliminary data.</text>
</comment>
<organism evidence="1 2">
    <name type="scientific">Entomophthora muscae</name>
    <dbReference type="NCBI Taxonomy" id="34485"/>
    <lineage>
        <taxon>Eukaryota</taxon>
        <taxon>Fungi</taxon>
        <taxon>Fungi incertae sedis</taxon>
        <taxon>Zoopagomycota</taxon>
        <taxon>Entomophthoromycotina</taxon>
        <taxon>Entomophthoromycetes</taxon>
        <taxon>Entomophthorales</taxon>
        <taxon>Entomophthoraceae</taxon>
        <taxon>Entomophthora</taxon>
    </lineage>
</organism>
<reference evidence="1" key="1">
    <citation type="submission" date="2022-04" db="EMBL/GenBank/DDBJ databases">
        <title>Genome of the entomopathogenic fungus Entomophthora muscae.</title>
        <authorList>
            <person name="Elya C."/>
            <person name="Lovett B.R."/>
            <person name="Lee E."/>
            <person name="Macias A.M."/>
            <person name="Hajek A.E."/>
            <person name="De Bivort B.L."/>
            <person name="Kasson M.T."/>
            <person name="De Fine Licht H.H."/>
            <person name="Stajich J.E."/>
        </authorList>
    </citation>
    <scope>NUCLEOTIDE SEQUENCE</scope>
    <source>
        <strain evidence="1">Berkeley</strain>
    </source>
</reference>
<evidence type="ECO:0000313" key="2">
    <source>
        <dbReference type="Proteomes" id="UP001165960"/>
    </source>
</evidence>
<protein>
    <submittedName>
        <fullName evidence="1">Uncharacterized protein</fullName>
    </submittedName>
</protein>
<dbReference type="EMBL" id="QTSX02000001">
    <property type="protein sequence ID" value="KAJ9090602.1"/>
    <property type="molecule type" value="Genomic_DNA"/>
</dbReference>
<accession>A0ACC2UW54</accession>
<proteinExistence type="predicted"/>
<name>A0ACC2UW54_9FUNG</name>
<dbReference type="Proteomes" id="UP001165960">
    <property type="component" value="Unassembled WGS sequence"/>
</dbReference>
<gene>
    <name evidence="1" type="ORF">DSO57_1000454</name>
</gene>
<sequence>MMISEGLVADKLPIHATPEQASLEARALELRKASLKLSGFLEDSSHNQRKPFPEYPFFQEDESAASEIIPQVSKEVQTELENEKFAEPAKALDTWAAHLNPQQLLTVICLTFKRMDQAQIETVQKLIELGKNEPAFFFGKLTSKPKDSESSRSQADVETINNLISALSFAEKPIRRASENPFRYSMPITRDFSLTPSRYEPFSSNRDEASLEAGDSFSRPKSFQEDNISLLLSPDWTTASNSPATTTNNISPSINRIRPKSMYEPTNITRTWQQEESSDHRRHLPVGEADALTWNIPLSPTVQKIRHP</sequence>
<evidence type="ECO:0000313" key="1">
    <source>
        <dbReference type="EMBL" id="KAJ9090602.1"/>
    </source>
</evidence>